<feature type="region of interest" description="Disordered" evidence="1">
    <location>
        <begin position="3457"/>
        <end position="3481"/>
    </location>
</feature>
<name>A0A9W6ETM7_9LACO</name>
<feature type="compositionally biased region" description="Low complexity" evidence="1">
    <location>
        <begin position="221"/>
        <end position="247"/>
    </location>
</feature>
<feature type="region of interest" description="Disordered" evidence="1">
    <location>
        <begin position="3597"/>
        <end position="3681"/>
    </location>
</feature>
<feature type="region of interest" description="Disordered" evidence="1">
    <location>
        <begin position="2178"/>
        <end position="2218"/>
    </location>
</feature>
<feature type="compositionally biased region" description="Low complexity" evidence="1">
    <location>
        <begin position="3651"/>
        <end position="3665"/>
    </location>
</feature>
<feature type="region of interest" description="Disordered" evidence="1">
    <location>
        <begin position="2487"/>
        <end position="2508"/>
    </location>
</feature>
<feature type="region of interest" description="Disordered" evidence="1">
    <location>
        <begin position="4048"/>
        <end position="4070"/>
    </location>
</feature>
<organism evidence="3 4">
    <name type="scientific">Philodulcilactobacillus myokoensis</name>
    <dbReference type="NCBI Taxonomy" id="2929573"/>
    <lineage>
        <taxon>Bacteria</taxon>
        <taxon>Bacillati</taxon>
        <taxon>Bacillota</taxon>
        <taxon>Bacilli</taxon>
        <taxon>Lactobacillales</taxon>
        <taxon>Lactobacillaceae</taxon>
        <taxon>Philodulcilactobacillus</taxon>
    </lineage>
</organism>
<feature type="region of interest" description="Disordered" evidence="1">
    <location>
        <begin position="1115"/>
        <end position="1143"/>
    </location>
</feature>
<feature type="domain" description="DUF5776" evidence="2">
    <location>
        <begin position="4586"/>
        <end position="4649"/>
    </location>
</feature>
<dbReference type="Proteomes" id="UP001144204">
    <property type="component" value="Unassembled WGS sequence"/>
</dbReference>
<dbReference type="Pfam" id="PF19087">
    <property type="entry name" value="DUF5776"/>
    <property type="match status" value="1"/>
</dbReference>
<feature type="region of interest" description="Disordered" evidence="1">
    <location>
        <begin position="3773"/>
        <end position="3799"/>
    </location>
</feature>
<feature type="region of interest" description="Disordered" evidence="1">
    <location>
        <begin position="65"/>
        <end position="247"/>
    </location>
</feature>
<feature type="region of interest" description="Disordered" evidence="1">
    <location>
        <begin position="1490"/>
        <end position="1509"/>
    </location>
</feature>
<feature type="compositionally biased region" description="Basic and acidic residues" evidence="1">
    <location>
        <begin position="4143"/>
        <end position="4155"/>
    </location>
</feature>
<feature type="compositionally biased region" description="Polar residues" evidence="1">
    <location>
        <begin position="1461"/>
        <end position="1477"/>
    </location>
</feature>
<feature type="region of interest" description="Disordered" evidence="1">
    <location>
        <begin position="3223"/>
        <end position="3244"/>
    </location>
</feature>
<feature type="region of interest" description="Disordered" evidence="1">
    <location>
        <begin position="3715"/>
        <end position="3740"/>
    </location>
</feature>
<feature type="region of interest" description="Disordered" evidence="1">
    <location>
        <begin position="2607"/>
        <end position="2626"/>
    </location>
</feature>
<proteinExistence type="predicted"/>
<dbReference type="InterPro" id="IPR044081">
    <property type="entry name" value="DUF5776"/>
</dbReference>
<feature type="compositionally biased region" description="Polar residues" evidence="1">
    <location>
        <begin position="4165"/>
        <end position="4187"/>
    </location>
</feature>
<evidence type="ECO:0000259" key="2">
    <source>
        <dbReference type="Pfam" id="PF19087"/>
    </source>
</evidence>
<protein>
    <recommendedName>
        <fullName evidence="2">DUF5776 domain-containing protein</fullName>
    </recommendedName>
</protein>
<feature type="compositionally biased region" description="Basic and acidic residues" evidence="1">
    <location>
        <begin position="4202"/>
        <end position="4212"/>
    </location>
</feature>
<evidence type="ECO:0000256" key="1">
    <source>
        <dbReference type="SAM" id="MobiDB-lite"/>
    </source>
</evidence>
<feature type="compositionally biased region" description="Polar residues" evidence="1">
    <location>
        <begin position="2727"/>
        <end position="2737"/>
    </location>
</feature>
<feature type="region of interest" description="Disordered" evidence="1">
    <location>
        <begin position="1429"/>
        <end position="1477"/>
    </location>
</feature>
<feature type="compositionally biased region" description="Polar residues" evidence="1">
    <location>
        <begin position="2492"/>
        <end position="2508"/>
    </location>
</feature>
<feature type="region of interest" description="Disordered" evidence="1">
    <location>
        <begin position="3192"/>
        <end position="3211"/>
    </location>
</feature>
<feature type="region of interest" description="Disordered" evidence="1">
    <location>
        <begin position="3421"/>
        <end position="3442"/>
    </location>
</feature>
<feature type="compositionally biased region" description="Polar residues" evidence="1">
    <location>
        <begin position="2208"/>
        <end position="2218"/>
    </location>
</feature>
<sequence>MQYNKRQFHKVDDKKRMKKVKKQWVVVSVATLATLGGFSASEISNFFSKSSISVKADVKTDQKPLHVIKGGSNASDDSKSADSSGSNSTNSSETSSNVNSNSSNNSQNLSSSNSIEPSNVSGSSNKDSTSSSSEPRNLQGSASQNSTGLSDASSNSSASTNSTSSVNSSTPSSTGSLSSSSANNSSNHIGSTTSSNASSLTSNVKSGSQSVAGSPSANLKSSDNPSLSGSSNAIKSSGNSSSNAKDPRIAKLAANVKKLVADNSSLNSAQQSQADNGADAFWNSIHSDDAKSVSGANTSDSDYIDGYNGAKDAWSQYNSQNSSKGTQATSDYTKNAAANPNDPSSVDPNHLNTGKASVSNNQNVVIPYDPTKNGYQTETQNGSTIQGNLAYNQGVSHYLSRQGAYDAETGRWNGADKNGSYSAYKPANNSSNAYDQSYLGAQSAMGQQFNSNNNFTYSSLGNGSNGFHPTNSNSSNIDYSYGFSDVVQKVQNGTTFVSNAQQINNSISGVGNPPQTIGASFTSNGTIKNIRFLTDINYNIGTTYSYVGYSTSNRTDLTFDGQNHNTDFNGLSYCFTFGNSNSSVTMKNFNAAYGTNYYGPVKVQTGTGTINYDNVTYVGPQLMSSAGANATVNVYGHLNAFSVGNYTSPFQSATTTGATSSNYANGSSSGTYGNNQENFEANNLELKPGSSYYGSTTGGTVVNLSGTLTLDHDSNMKLVPLSGSGAASGGNGANGLYLNGSNSQVNINQGANLTIVPKKGYYGTGTAQPLYMVSGSITIDGGNLNINMDGQPISSNYDGGTIVIKNKGSFNINANNLGSYTGPILNVGSTLDVTNRGSFQIVTDGSGNNPTLLQNGGTFNIDNPLSVILQIKPVKGNPGSGTLYSSPINAYSVRYDTNNTGNATTNYKGPYYQVSSPNGGYLKYYSLDKAGLVNSSDSMNGAKYLAFSSTPNAYFDGKIYVQPNTGDNYSSKDNYYVNGTLGLDGLPSNDPYTTNKNNGKIYVDIRSDGQQVTSSNSVKLTLVDANGKPIIGSNGQPIILNHKVGDTDPNGVSNGGAKVGNIQYSDSIDLPNNDIPNGSRIKFSYQLPGQPQTSVSVQVHYSVADQKQVLTKDAMGNGNISNSLENPIKGSDPIDTTSTGTPFVTPNVVGNAARDGLKDAIANNTNNASKYPTDPGKSAYSDAQRSYQAGLRNDTSSEDALADPGANSTGIAVRSAVSDAQAGQNNAAKNYPNDPQNSAYVNAQKAYQTGLAGNNNSATATANPFANSAGIAAKAGLSDAQINQNNANHYNDQNLDRTAYQNAQKAYQAGLNGDQGNNSADAKLDSNANATGIAVRNGISDAQTGQNHSDQYLTDPGKTAYANAKKAYQAGYDGTTTGPNATNSPAANEAGVAAKAGLNDAKTNGKDNSNHYSGPAANAYENARKAYQAGLDGNTDNGDAKLDSNANLTGSATKAGMDDAQTGQNHSGNYSNSDTASKAYSDAQKAYTDGYDGVTNGQNEKNSPSAYQNGVAAKDGLKDAQSNTQDNPKGYTGAAKDAYENARKAFQAGLNNNNPDDAKLDSNAAQMGSVTKTGIEDSQTGNQHKYTDSSQQTAYDNAKAAYQAGLNGNTNSNSPIANDVGTAVKNSIQDAEKNQNNTGNYSGLRKEAYDNAQSAYKAGLNGNSDSSNPYVSKIGAATRTGMLDAQAGNDSPNSNYSPQEKEAYENAEKAYHAVLSGTPNNQDALNSPDAAKNAVAAQKGLSDAEAGKSTPPSDYSDLQKIAYSNAQKAYQAGQKGDLNSPDAKLDSNASKTGGAAQTAIKDAQAGQDNSKDYNGPAKTVYQNAQKAYAAGLKGDPNDNDAKLNPTASRMGAAVKQAIHDAQLGQDNSKSMSDPEKTAYVNAQQAYHDSLEGNPNSDNAKVNQLASQTGSAARDGILHAQSNQADPTSYDNDTAKEAYQNAKKAYQAGLNGDSATSTDAANNPTAYKSAIAAQAGLHDAEMNHDTPDSGYDNIQKTAYENAQKAYEAGLTNGSSANSADSIANAAGSATKQGIADAQTGQKEPNYNSQTEKDAYNKAQSAYQAGLNNDTKSPTAIASPVANSTGAAVQKAINDAKLDQHHNTYQNDPEKSAYANAQSAYQSGLDGKSNGSNVLANNTGAATRAGMLDAQAGQDNPTSYPDDQRRAAYEDARKAYQAGFNGQNNSDAANSPVAARNGAAAKTGLHDAQLGQNQPSSNYSDLEKTAYENAQKAYQAGLNNDNPDNAKLDQTADKIGQAAKTGIADAQTGKSTAYSDPSEKAAYDNAKAAYQAGLNNQSDSATGKLNPTASSTGAAVRAGINDAQTGNDSSNQYQNDPEKTAYANAKAAYQAGQNGDDHGDTAKANLAANEAGLAAQAGVNDAQANRKQANTYNDIDQASYDNAKKAYQAGASGKNNSADASLNKSAYSNGLAAQAGLKDAELNQNNSKNYKGTDQTAYENAHNSYQAGLAGNTNNPSDFTANQAGAATKDGINDAQNGQDNSGKYKTDPAQSAYNNAKQAFNDGFAGNAKSQAALNSPTANYAGLAAKDAVNDAQTGQDHSGNYPTDPEKSAYANAKAAYQAGVSGDSTGSNAKLNGAANSIGLAAKAGTDDAQTGQDHSGQYPTDPEKTAYANAKAAYQAGFDGKTGSDAGKLNLTSSADGAAAKAGLMDSQIGNYNPDKYSEPQKTVYANAYHAYQAGLDGNQTSDDAKKDSVATKTGTATRAGINDAQTGQDNLKNYPNDPEHTAYANAQQAYQDGVDGKPNTAASNASPTAAKIGAAVKQGISDAQTNHQTSYSEPEQTAYNNAKKAYQAGLNNDTSGKDAKSNQIANQSGLAAQAGINDAQTGQDNSKNYPNDPEKTAYANAKAAYQAGYSGNPNSDAAQSNVSASNVGATAKNGLNDAEIGQNHSDGLNGLDKIAYDRAQSAYQAGLSGDRNGDNAKGDSIANAAGIATKNGISDAQVGQHHSSDYKTSEEQSAYEKAQKAYQDGFNGDTTSPDALASPVANSIGAVTKSGINDAEKDQDNPKNYKGSELTAYENARKAYQAGLSGDTTSGDAKANPLANDTGVATQAGIRDAQSGQDNSGNYPNDPQKSAYANAKQAYQAGLKNDNSNSDATNNPFAYKAGVAAQAGLKDAESNQKDNSGSFSGPATQAYENARKAYQDGLNGTTSSDAAKSDPAANAAGMATKAGIADAQDGQDNARNYPDDPAKSAYANAKQAYQDGLDGKSNTDAAKASPVANSTGSVVKQAIVDAQTGQNTTYSSDPEKTAYEKARAAYQAGQNGDKGSDAAKDNPTANMAGLASKAGMDDAQTGQDHSKDYQTEPANSVYNNAKKAYNAGFNGDKNTDAAKANSVANENGLAARAGLNDAKTGQNHSKDYQTEPASTAYSNAKNAYQAGLSGDAISDSAKGDTTANQTGLATKAGINDAQTGQDNSRNYPNDSEKAAYADAKQAYQDGFNGKSNTDAAKASPVANSTGAAVKQGIADAQNGQDNSRNYPNDPEKTAYANAKKAYQAGLDGSKDNDMAKLNPTANSAGLAAKAGMDDAQAGQDNSKNYPNDPEKTAYANAQKAYQAGQTGDTTSSTAKLNPYANTAGSAAKAGMDDAQSGVNDPNKYPNDPEKTAYENAQKAYQAGQTGDTTSADAKSNPYANAAGNAAKAGMDDAQVGKDNSKNYPNDPEKTAYANAQKAYQAGQSGDTTSATAKSNPYANAAGNAAKAGMDDAQAGKDNSKNYPNDPEKTAYANAQKAYQAGQTGDTTSAAAKSNPYANAAGNAAKAGMDDSQAGVNDPNKYPNDPEKTAYANAQKAYQAGQTGDTTSATAKSNPYANAAGNAVKAGMDDAQAGQDNSKNYPNEPEKTAYANAQKAYQAGQTGDTNSATAKLNPYANATGNAAKAGMDDAQAGVNDPNKYPNDPEKTAYANAQKAYNAGQTGDTNSATAKLNPTANAAGNAAKEGLADAQAGQDNSRNYPNDPEKTAYENAQKAYQAGQSGDTNSATAKLNPYANTAGNAAKAGMDDAQTGQDNSKNYTNGPAKTAYENAQKAYQAGLTGDTNSTTAKSNPVANSAGAASKAGINDAQAGIDNSKHYLNDPEKSAYENAQKAYRAGKSGDMNSATAKSNSAANAAGAAATSGMNDAQAGQDNSKHYPNDPEKTAYENAQKAYQAGQNGDTSSATAKLDPTANSTGNAAKAGMDDAPMGQDNSKKYPDGPEKTAYENAQKAYHAGLSGDTSGEDAKLNPVANKTGAAAKAGIDDAKSGKDNSKNYPNEPEKSAYADAQKAYKAGLSGDTNSPDAKKNIFANKSGYQQFLSNQVPPKNMDKINGQISGKQAFINGVPDAENAANLANKKSDYQTAFNDSYDRTRDGFLDGMNGLPNNYQDDDSYSGGYQAAQDYKAGSLDATQGRPRQSNASRAYNIAYDAYRQGIQGKQLDPNVLNTMSSTYGKFYQQTYARAYGIYQDDSRAGSQIGARDAKNMNNFADLSNKSSVYAQFYSQAYRRALRQVIPRYVYNIGTIYTYSSSRFTNGNRIKRYKKTSRPNRTVFRVVGFRRTSTGRLVYRLADGNWITSNQLKVADAYYRHSHDGSDSRRVKVIKNGGTYIYSDKQFNDQTTVRFLKTGTKIHVKYAVKLGHLTRFYIGNGEYISSNKTIVKEIK</sequence>
<feature type="compositionally biased region" description="Polar residues" evidence="1">
    <location>
        <begin position="2610"/>
        <end position="2621"/>
    </location>
</feature>
<feature type="region of interest" description="Disordered" evidence="1">
    <location>
        <begin position="1683"/>
        <end position="1703"/>
    </location>
</feature>
<feature type="region of interest" description="Disordered" evidence="1">
    <location>
        <begin position="315"/>
        <end position="364"/>
    </location>
</feature>
<feature type="region of interest" description="Disordered" evidence="1">
    <location>
        <begin position="1772"/>
        <end position="1816"/>
    </location>
</feature>
<gene>
    <name evidence="3" type="ORF">WR164_13420</name>
</gene>
<feature type="compositionally biased region" description="Basic and acidic residues" evidence="1">
    <location>
        <begin position="4251"/>
        <end position="4270"/>
    </location>
</feature>
<feature type="compositionally biased region" description="Polar residues" evidence="1">
    <location>
        <begin position="1134"/>
        <end position="1143"/>
    </location>
</feature>
<feature type="region of interest" description="Disordered" evidence="1">
    <location>
        <begin position="3306"/>
        <end position="3325"/>
    </location>
</feature>
<feature type="region of interest" description="Disordered" evidence="1">
    <location>
        <begin position="4012"/>
        <end position="4034"/>
    </location>
</feature>
<evidence type="ECO:0000313" key="3">
    <source>
        <dbReference type="EMBL" id="GLB47363.1"/>
    </source>
</evidence>
<feature type="region of interest" description="Disordered" evidence="1">
    <location>
        <begin position="2701"/>
        <end position="2743"/>
    </location>
</feature>
<keyword evidence="4" id="KW-1185">Reference proteome</keyword>
<feature type="region of interest" description="Disordered" evidence="1">
    <location>
        <begin position="3276"/>
        <end position="3301"/>
    </location>
</feature>
<feature type="region of interest" description="Disordered" evidence="1">
    <location>
        <begin position="1888"/>
        <end position="1910"/>
    </location>
</feature>
<feature type="compositionally biased region" description="Polar residues" evidence="1">
    <location>
        <begin position="3575"/>
        <end position="3590"/>
    </location>
</feature>
<feature type="region of interest" description="Disordered" evidence="1">
    <location>
        <begin position="1717"/>
        <end position="1756"/>
    </location>
</feature>
<reference evidence="3" key="2">
    <citation type="journal article" date="2023" name="PLoS ONE">
        <title>Philodulcilactobacillus myokoensis gen. nov., sp. nov., a fructophilic, acidophilic, and agar-phobic lactic acid bacterium isolated from fermented vegetable extracts.</title>
        <authorList>
            <person name="Kouya T."/>
            <person name="Ishiyama Y."/>
            <person name="Ohashi S."/>
            <person name="Kumakubo R."/>
            <person name="Yamazaki T."/>
            <person name="Otaki T."/>
        </authorList>
    </citation>
    <scope>NUCLEOTIDE SEQUENCE</scope>
    <source>
        <strain evidence="3">WR16-4</strain>
    </source>
</reference>
<feature type="compositionally biased region" description="Polar residues" evidence="1">
    <location>
        <begin position="3634"/>
        <end position="3645"/>
    </location>
</feature>
<feature type="compositionally biased region" description="Polar residues" evidence="1">
    <location>
        <begin position="204"/>
        <end position="220"/>
    </location>
</feature>
<feature type="compositionally biased region" description="Low complexity" evidence="1">
    <location>
        <begin position="81"/>
        <end position="133"/>
    </location>
</feature>
<feature type="region of interest" description="Disordered" evidence="1">
    <location>
        <begin position="2960"/>
        <end position="2983"/>
    </location>
</feature>
<feature type="region of interest" description="Disordered" evidence="1">
    <location>
        <begin position="4127"/>
        <end position="4212"/>
    </location>
</feature>
<feature type="region of interest" description="Disordered" evidence="1">
    <location>
        <begin position="1573"/>
        <end position="1593"/>
    </location>
</feature>
<feature type="compositionally biased region" description="Polar residues" evidence="1">
    <location>
        <begin position="1688"/>
        <end position="1698"/>
    </location>
</feature>
<feature type="compositionally biased region" description="Low complexity" evidence="1">
    <location>
        <begin position="145"/>
        <end position="203"/>
    </location>
</feature>
<feature type="region of interest" description="Disordered" evidence="1">
    <location>
        <begin position="1163"/>
        <end position="1207"/>
    </location>
</feature>
<feature type="compositionally biased region" description="Polar residues" evidence="1">
    <location>
        <begin position="4051"/>
        <end position="4064"/>
    </location>
</feature>
<feature type="region of interest" description="Disordered" evidence="1">
    <location>
        <begin position="4248"/>
        <end position="4270"/>
    </location>
</feature>
<feature type="compositionally biased region" description="Polar residues" evidence="1">
    <location>
        <begin position="2178"/>
        <end position="2187"/>
    </location>
</feature>
<feature type="compositionally biased region" description="Polar residues" evidence="1">
    <location>
        <begin position="4020"/>
        <end position="4033"/>
    </location>
</feature>
<feature type="compositionally biased region" description="Low complexity" evidence="1">
    <location>
        <begin position="3715"/>
        <end position="3724"/>
    </location>
</feature>
<comment type="caution">
    <text evidence="3">The sequence shown here is derived from an EMBL/GenBank/DDBJ whole genome shotgun (WGS) entry which is preliminary data.</text>
</comment>
<feature type="compositionally biased region" description="Polar residues" evidence="1">
    <location>
        <begin position="1495"/>
        <end position="1508"/>
    </location>
</feature>
<dbReference type="EMBL" id="BRPL01000002">
    <property type="protein sequence ID" value="GLB47363.1"/>
    <property type="molecule type" value="Genomic_DNA"/>
</dbReference>
<accession>A0A9W6ETM7</accession>
<feature type="compositionally biased region" description="Polar residues" evidence="1">
    <location>
        <begin position="3428"/>
        <end position="3441"/>
    </location>
</feature>
<feature type="region of interest" description="Disordered" evidence="1">
    <location>
        <begin position="3539"/>
        <end position="3563"/>
    </location>
</feature>
<feature type="compositionally biased region" description="Polar residues" evidence="1">
    <location>
        <begin position="134"/>
        <end position="144"/>
    </location>
</feature>
<dbReference type="RefSeq" id="WP_286136830.1">
    <property type="nucleotide sequence ID" value="NZ_BRPL01000002.1"/>
</dbReference>
<reference evidence="3" key="1">
    <citation type="submission" date="2022-07" db="EMBL/GenBank/DDBJ databases">
        <authorList>
            <person name="Kouya T."/>
            <person name="Ishiyama Y."/>
        </authorList>
    </citation>
    <scope>NUCLEOTIDE SEQUENCE</scope>
    <source>
        <strain evidence="3">WR16-4</strain>
    </source>
</reference>
<feature type="region of interest" description="Disordered" evidence="1">
    <location>
        <begin position="3571"/>
        <end position="3590"/>
    </location>
</feature>
<evidence type="ECO:0000313" key="4">
    <source>
        <dbReference type="Proteomes" id="UP001144204"/>
    </source>
</evidence>
<feature type="region of interest" description="Disordered" evidence="1">
    <location>
        <begin position="3950"/>
        <end position="3976"/>
    </location>
</feature>